<dbReference type="PATRIC" id="fig|47311.3.peg.2018"/>
<reference evidence="1 2" key="1">
    <citation type="submission" date="2016-04" db="EMBL/GenBank/DDBJ databases">
        <title>Genome sequence of Methanobrevibacter cuticularis DSM 11139.</title>
        <authorList>
            <person name="Poehlein A."/>
            <person name="Seedorf H."/>
            <person name="Daniel R."/>
        </authorList>
    </citation>
    <scope>NUCLEOTIDE SEQUENCE [LARGE SCALE GENOMIC DNA]</scope>
    <source>
        <strain evidence="1 2">DSM 11139</strain>
    </source>
</reference>
<dbReference type="Proteomes" id="UP000077275">
    <property type="component" value="Unassembled WGS sequence"/>
</dbReference>
<dbReference type="Pfam" id="PF08002">
    <property type="entry name" value="DUF1697"/>
    <property type="match status" value="1"/>
</dbReference>
<accession>A0A166CVE6</accession>
<dbReference type="SUPFAM" id="SSF160379">
    <property type="entry name" value="SP0830-like"/>
    <property type="match status" value="1"/>
</dbReference>
<dbReference type="Gene3D" id="3.30.70.1280">
    <property type="entry name" value="SP0830-like domains"/>
    <property type="match status" value="1"/>
</dbReference>
<dbReference type="AlphaFoldDB" id="A0A166CVE6"/>
<dbReference type="PANTHER" id="PTHR36439">
    <property type="entry name" value="BLL4334 PROTEIN"/>
    <property type="match status" value="1"/>
</dbReference>
<comment type="caution">
    <text evidence="1">The sequence shown here is derived from an EMBL/GenBank/DDBJ whole genome shotgun (WGS) entry which is preliminary data.</text>
</comment>
<proteinExistence type="predicted"/>
<keyword evidence="2" id="KW-1185">Reference proteome</keyword>
<evidence type="ECO:0008006" key="3">
    <source>
        <dbReference type="Google" id="ProtNLM"/>
    </source>
</evidence>
<dbReference type="EMBL" id="LWMW01000141">
    <property type="protein sequence ID" value="KZX14902.1"/>
    <property type="molecule type" value="Genomic_DNA"/>
</dbReference>
<dbReference type="RefSeq" id="WP_067260389.1">
    <property type="nucleotide sequence ID" value="NZ_LWMW01000141.1"/>
</dbReference>
<dbReference type="InterPro" id="IPR012545">
    <property type="entry name" value="DUF1697"/>
</dbReference>
<dbReference type="PIRSF" id="PIRSF008502">
    <property type="entry name" value="UCP008502"/>
    <property type="match status" value="1"/>
</dbReference>
<gene>
    <name evidence="1" type="ORF">MBCUT_18550</name>
</gene>
<evidence type="ECO:0000313" key="1">
    <source>
        <dbReference type="EMBL" id="KZX14902.1"/>
    </source>
</evidence>
<name>A0A166CVE6_9EURY</name>
<organism evidence="1 2">
    <name type="scientific">Methanobrevibacter cuticularis</name>
    <dbReference type="NCBI Taxonomy" id="47311"/>
    <lineage>
        <taxon>Archaea</taxon>
        <taxon>Methanobacteriati</taxon>
        <taxon>Methanobacteriota</taxon>
        <taxon>Methanomada group</taxon>
        <taxon>Methanobacteria</taxon>
        <taxon>Methanobacteriales</taxon>
        <taxon>Methanobacteriaceae</taxon>
        <taxon>Methanobrevibacter</taxon>
    </lineage>
</organism>
<sequence>MKYACLLRGINVGKSNLIKMEELKELFLESGFNNPKTYLRSGNVIFESEKIDAKSIEKLIENNLKKDFGYDVYCIVKTQKDLINLIDNNPFKENPSKFLYFTLLSEKPKDSLIDEINNELSKYEGSNRENRLDDKFLIDSNEIYLLCDKYGRTKFNNNYFESKLNTVATTRNWNTVNKLIAMLNDC</sequence>
<protein>
    <recommendedName>
        <fullName evidence="3">DUF1697 domain-containing protein</fullName>
    </recommendedName>
</protein>
<dbReference type="PANTHER" id="PTHR36439:SF1">
    <property type="entry name" value="DUF1697 DOMAIN-CONTAINING PROTEIN"/>
    <property type="match status" value="1"/>
</dbReference>
<evidence type="ECO:0000313" key="2">
    <source>
        <dbReference type="Proteomes" id="UP000077275"/>
    </source>
</evidence>
<dbReference type="OrthoDB" id="350619at2157"/>
<dbReference type="STRING" id="47311.MBCUT_18550"/>